<protein>
    <submittedName>
        <fullName evidence="1">DEGP2 protein</fullName>
    </submittedName>
</protein>
<accession>A0A812U316</accession>
<dbReference type="Proteomes" id="UP000649617">
    <property type="component" value="Unassembled WGS sequence"/>
</dbReference>
<comment type="caution">
    <text evidence="1">The sequence shown here is derived from an EMBL/GenBank/DDBJ whole genome shotgun (WGS) entry which is preliminary data.</text>
</comment>
<evidence type="ECO:0000313" key="1">
    <source>
        <dbReference type="EMBL" id="CAE7552789.1"/>
    </source>
</evidence>
<proteinExistence type="predicted"/>
<name>A0A812U316_SYMPI</name>
<sequence>MDPAFFLQIEDAVSELEELNAVTFGADSGDLEGEWKVLFSSSNSLNAGTFGLLNGEARQVVKTRERTLTNTSSFLLGLLRFEWVTSWKAKGPLGMILGREDWYPILFGFRIGLVSASTDGIVTWQCTYTDEDMRIFRASKEMEPLVVGSATELPRVFDKVRVVGYPVGGDACSVTEGVVSRVEDSKSKPLEEDVCAEAAAYDDRGRQQGQQMVYLAEAGDKLGAEEVGNVVAVQVDAATKNLNALGSPPPSADSRSRSAWREEEAASAAFRAAGSADTEANPPVAIGARNHKELVTLATTIDLIVRNDPLRALDSVSLGASSFWKIRPCENENVVMADLNVHAGKTGWKSTFCESVQALRCRRLRLRWIRGVDALLGRDLKFICNSAVGQWEQARGNDDRPGVPAYLLAVVLRDLLLTVELESPFHLPKVFASQFSTPAGSEGARCFGAGRAKVGSGLFTSSAVAQPGRKNQFSGGRSVSMTAQAGVRKGTKEIWDAWNAMEMEDCAAQMNKGKRFGPGHDPTLWIWKVLMSYRWQRTGHITEAIAVSNLIKRLNRAANSGNQKFLLMVASPAVVSIITKGRASAHVKLALAGLEQQSTSGELFAARCGDFVLARGKGTGSLLLAKSGQRAGASESLVIDYSHVGTAVANFLRN</sequence>
<evidence type="ECO:0000313" key="2">
    <source>
        <dbReference type="Proteomes" id="UP000649617"/>
    </source>
</evidence>
<dbReference type="AlphaFoldDB" id="A0A812U316"/>
<organism evidence="1 2">
    <name type="scientific">Symbiodinium pilosum</name>
    <name type="common">Dinoflagellate</name>
    <dbReference type="NCBI Taxonomy" id="2952"/>
    <lineage>
        <taxon>Eukaryota</taxon>
        <taxon>Sar</taxon>
        <taxon>Alveolata</taxon>
        <taxon>Dinophyceae</taxon>
        <taxon>Suessiales</taxon>
        <taxon>Symbiodiniaceae</taxon>
        <taxon>Symbiodinium</taxon>
    </lineage>
</organism>
<gene>
    <name evidence="1" type="primary">DEGP2</name>
    <name evidence="1" type="ORF">SPIL2461_LOCUS14692</name>
</gene>
<reference evidence="1" key="1">
    <citation type="submission" date="2021-02" db="EMBL/GenBank/DDBJ databases">
        <authorList>
            <person name="Dougan E. K."/>
            <person name="Rhodes N."/>
            <person name="Thang M."/>
            <person name="Chan C."/>
        </authorList>
    </citation>
    <scope>NUCLEOTIDE SEQUENCE</scope>
</reference>
<dbReference type="OrthoDB" id="4217619at2759"/>
<keyword evidence="2" id="KW-1185">Reference proteome</keyword>
<dbReference type="EMBL" id="CAJNIZ010034446">
    <property type="protein sequence ID" value="CAE7552789.1"/>
    <property type="molecule type" value="Genomic_DNA"/>
</dbReference>